<dbReference type="EMBL" id="VYZN01000001">
    <property type="protein sequence ID" value="KAE9545623.1"/>
    <property type="molecule type" value="Genomic_DNA"/>
</dbReference>
<dbReference type="OrthoDB" id="431432at2759"/>
<feature type="compositionally biased region" description="Basic and acidic residues" evidence="1">
    <location>
        <begin position="1"/>
        <end position="18"/>
    </location>
</feature>
<reference evidence="3 4" key="1">
    <citation type="submission" date="2019-08" db="EMBL/GenBank/DDBJ databases">
        <title>The genome of the soybean aphid Biotype 1, its phylome, world population structure and adaptation to the North American continent.</title>
        <authorList>
            <person name="Giordano R."/>
            <person name="Donthu R.K."/>
            <person name="Hernandez A.G."/>
            <person name="Wright C.L."/>
            <person name="Zimin A.V."/>
        </authorList>
    </citation>
    <scope>NUCLEOTIDE SEQUENCE [LARGE SCALE GENOMIC DNA]</scope>
    <source>
        <tissue evidence="3">Whole aphids</tissue>
    </source>
</reference>
<keyword evidence="4" id="KW-1185">Reference proteome</keyword>
<feature type="compositionally biased region" description="Basic and acidic residues" evidence="1">
    <location>
        <begin position="271"/>
        <end position="294"/>
    </location>
</feature>
<feature type="region of interest" description="Disordered" evidence="1">
    <location>
        <begin position="232"/>
        <end position="315"/>
    </location>
</feature>
<keyword evidence="2" id="KW-1133">Transmembrane helix</keyword>
<dbReference type="AlphaFoldDB" id="A0A6G0U9J6"/>
<keyword evidence="2" id="KW-0472">Membrane</keyword>
<feature type="compositionally biased region" description="Low complexity" evidence="1">
    <location>
        <begin position="121"/>
        <end position="131"/>
    </location>
</feature>
<organism evidence="3 4">
    <name type="scientific">Aphis glycines</name>
    <name type="common">Soybean aphid</name>
    <dbReference type="NCBI Taxonomy" id="307491"/>
    <lineage>
        <taxon>Eukaryota</taxon>
        <taxon>Metazoa</taxon>
        <taxon>Ecdysozoa</taxon>
        <taxon>Arthropoda</taxon>
        <taxon>Hexapoda</taxon>
        <taxon>Insecta</taxon>
        <taxon>Pterygota</taxon>
        <taxon>Neoptera</taxon>
        <taxon>Paraneoptera</taxon>
        <taxon>Hemiptera</taxon>
        <taxon>Sternorrhyncha</taxon>
        <taxon>Aphidomorpha</taxon>
        <taxon>Aphidoidea</taxon>
        <taxon>Aphididae</taxon>
        <taxon>Aphidini</taxon>
        <taxon>Aphis</taxon>
        <taxon>Aphis</taxon>
    </lineage>
</organism>
<gene>
    <name evidence="3" type="ORF">AGLY_001166</name>
</gene>
<feature type="transmembrane region" description="Helical" evidence="2">
    <location>
        <begin position="332"/>
        <end position="349"/>
    </location>
</feature>
<name>A0A6G0U9J6_APHGL</name>
<feature type="compositionally biased region" description="Low complexity" evidence="1">
    <location>
        <begin position="240"/>
        <end position="254"/>
    </location>
</feature>
<sequence length="350" mass="38162">MAASTDTEHRDHHHDDHRHYHHYGRPVVPQQQQHHHYAAYKTAAVKKHRSPAGGKKKSTGNRRRRLTHVLAGIVLGLLVGYTFGGSYGRLRLYAGCGGTEGAGGRTTGALRPLQQHRRRSSTTTRTTGPRSDAPAGGGGGGGRPESLLFGRRDDGQPVPGHQGGRVTARGRGVPGRVMFYTSETSSRPPGRGRPAARPVADGGRLVPAAKKVVPDAAAHVGQLRQRVRVVHAGRRRRVRPSGPAGRAAPVGGQPETSVHRTGGPRQPRGIRSAESRVRRELLHGRARRDHEPRDPGPGGAAHQTLPEEPLHHARGRRAGPVRAKIRWRVVHVVLRGTIIIVYYIINYYWK</sequence>
<protein>
    <submittedName>
        <fullName evidence="3">Uncharacterized protein</fullName>
    </submittedName>
</protein>
<comment type="caution">
    <text evidence="3">The sequence shown here is derived from an EMBL/GenBank/DDBJ whole genome shotgun (WGS) entry which is preliminary data.</text>
</comment>
<feature type="transmembrane region" description="Helical" evidence="2">
    <location>
        <begin position="66"/>
        <end position="84"/>
    </location>
</feature>
<proteinExistence type="predicted"/>
<feature type="compositionally biased region" description="Low complexity" evidence="1">
    <location>
        <begin position="187"/>
        <end position="202"/>
    </location>
</feature>
<evidence type="ECO:0000256" key="1">
    <source>
        <dbReference type="SAM" id="MobiDB-lite"/>
    </source>
</evidence>
<keyword evidence="2" id="KW-0812">Transmembrane</keyword>
<evidence type="ECO:0000313" key="3">
    <source>
        <dbReference type="EMBL" id="KAE9545623.1"/>
    </source>
</evidence>
<feature type="region of interest" description="Disordered" evidence="1">
    <location>
        <begin position="1"/>
        <end position="22"/>
    </location>
</feature>
<evidence type="ECO:0000256" key="2">
    <source>
        <dbReference type="SAM" id="Phobius"/>
    </source>
</evidence>
<feature type="region of interest" description="Disordered" evidence="1">
    <location>
        <begin position="41"/>
        <end position="64"/>
    </location>
</feature>
<feature type="region of interest" description="Disordered" evidence="1">
    <location>
        <begin position="103"/>
        <end position="202"/>
    </location>
</feature>
<evidence type="ECO:0000313" key="4">
    <source>
        <dbReference type="Proteomes" id="UP000475862"/>
    </source>
</evidence>
<dbReference type="Proteomes" id="UP000475862">
    <property type="component" value="Unassembled WGS sequence"/>
</dbReference>
<accession>A0A6G0U9J6</accession>